<evidence type="ECO:0000256" key="1">
    <source>
        <dbReference type="SAM" id="Coils"/>
    </source>
</evidence>
<keyword evidence="1" id="KW-0175">Coiled coil</keyword>
<feature type="chain" id="PRO_5040397981" description="Prolyl 4-hydroxylase N-terminal domain-containing protein" evidence="2">
    <location>
        <begin position="21"/>
        <end position="357"/>
    </location>
</feature>
<dbReference type="GO" id="GO:0004656">
    <property type="term" value="F:procollagen-proline 4-dioxygenase activity"/>
    <property type="evidence" value="ECO:0007669"/>
    <property type="project" value="InterPro"/>
</dbReference>
<name>A0A9P0F8P7_BEMTA</name>
<dbReference type="Pfam" id="PF08336">
    <property type="entry name" value="P4Ha_N"/>
    <property type="match status" value="1"/>
</dbReference>
<reference evidence="4" key="1">
    <citation type="submission" date="2021-12" db="EMBL/GenBank/DDBJ databases">
        <authorList>
            <person name="King R."/>
        </authorList>
    </citation>
    <scope>NUCLEOTIDE SEQUENCE</scope>
</reference>
<dbReference type="KEGG" id="btab:109036747"/>
<feature type="coiled-coil region" evidence="1">
    <location>
        <begin position="43"/>
        <end position="77"/>
    </location>
</feature>
<dbReference type="EMBL" id="OU963868">
    <property type="protein sequence ID" value="CAH0392624.1"/>
    <property type="molecule type" value="Genomic_DNA"/>
</dbReference>
<dbReference type="Gene3D" id="6.10.140.1460">
    <property type="match status" value="1"/>
</dbReference>
<dbReference type="AlphaFoldDB" id="A0A9P0F8P7"/>
<evidence type="ECO:0000313" key="4">
    <source>
        <dbReference type="EMBL" id="CAH0392624.1"/>
    </source>
</evidence>
<gene>
    <name evidence="4" type="ORF">BEMITA_LOCUS11122</name>
</gene>
<evidence type="ECO:0000259" key="3">
    <source>
        <dbReference type="Pfam" id="PF08336"/>
    </source>
</evidence>
<dbReference type="GO" id="GO:0005783">
    <property type="term" value="C:endoplasmic reticulum"/>
    <property type="evidence" value="ECO:0007669"/>
    <property type="project" value="InterPro"/>
</dbReference>
<proteinExistence type="predicted"/>
<protein>
    <recommendedName>
        <fullName evidence="3">Prolyl 4-hydroxylase N-terminal domain-containing protein</fullName>
    </recommendedName>
</protein>
<dbReference type="Proteomes" id="UP001152759">
    <property type="component" value="Chromosome 7"/>
</dbReference>
<dbReference type="InterPro" id="IPR011990">
    <property type="entry name" value="TPR-like_helical_dom_sf"/>
</dbReference>
<evidence type="ECO:0000313" key="5">
    <source>
        <dbReference type="Proteomes" id="UP001152759"/>
    </source>
</evidence>
<feature type="domain" description="Prolyl 4-hydroxylase N-terminal" evidence="3">
    <location>
        <begin position="34"/>
        <end position="159"/>
    </location>
</feature>
<sequence length="357" mass="40823">MNGLRISFLLLTSHFMLVMASSDMKFESEGYFRGLMSKDEFLLEFLDLIIEKEERKVQDLKNILSALEEDIEHTTDLNSYTEDINKSLKLMKRMAYDWRVITNYVAENVTEDVMRSMSNRLASEYGHLPNPDIRLAIENLNRLRSFSDVTHSEFVNGNLGRVKLNSTLDANDCYLIGKHTLDYGDIVEATKWLAEAYRLVGNTEDIFKTNEKTLKLLAKIYFKTGRFEELKKEINSVIGYGKMRDDKPMKFLFEMEDLKTAAEAAAKNQTKSESTSKEKAEDLRPYADTYPKLPPILKVLSPSVKTEEEMKAQPTGADQVPPEIMQQLLGKSEEELMEMANKPMTFDELLGSVKGTA</sequence>
<organism evidence="4 5">
    <name type="scientific">Bemisia tabaci</name>
    <name type="common">Sweetpotato whitefly</name>
    <name type="synonym">Aleurodes tabaci</name>
    <dbReference type="NCBI Taxonomy" id="7038"/>
    <lineage>
        <taxon>Eukaryota</taxon>
        <taxon>Metazoa</taxon>
        <taxon>Ecdysozoa</taxon>
        <taxon>Arthropoda</taxon>
        <taxon>Hexapoda</taxon>
        <taxon>Insecta</taxon>
        <taxon>Pterygota</taxon>
        <taxon>Neoptera</taxon>
        <taxon>Paraneoptera</taxon>
        <taxon>Hemiptera</taxon>
        <taxon>Sternorrhyncha</taxon>
        <taxon>Aleyrodoidea</taxon>
        <taxon>Aleyrodidae</taxon>
        <taxon>Aleyrodinae</taxon>
        <taxon>Bemisia</taxon>
    </lineage>
</organism>
<dbReference type="InterPro" id="IPR013547">
    <property type="entry name" value="P4H_N"/>
</dbReference>
<dbReference type="Gene3D" id="1.25.40.10">
    <property type="entry name" value="Tetratricopeptide repeat domain"/>
    <property type="match status" value="1"/>
</dbReference>
<keyword evidence="5" id="KW-1185">Reference proteome</keyword>
<evidence type="ECO:0000256" key="2">
    <source>
        <dbReference type="SAM" id="SignalP"/>
    </source>
</evidence>
<feature type="signal peptide" evidence="2">
    <location>
        <begin position="1"/>
        <end position="20"/>
    </location>
</feature>
<keyword evidence="2" id="KW-0732">Signal</keyword>
<accession>A0A9P0F8P7</accession>